<dbReference type="InterPro" id="IPR022383">
    <property type="entry name" value="Lactate/malate_DH_C"/>
</dbReference>
<dbReference type="PRINTS" id="PR00086">
    <property type="entry name" value="LLDHDRGNASE"/>
</dbReference>
<dbReference type="Gene3D" id="3.90.110.10">
    <property type="entry name" value="Lactate dehydrogenase/glycoside hydrolase, family 4, C-terminal"/>
    <property type="match status" value="1"/>
</dbReference>
<dbReference type="FunFam" id="3.40.50.720:FF:000018">
    <property type="entry name" value="Malate dehydrogenase"/>
    <property type="match status" value="1"/>
</dbReference>
<keyword evidence="1 5" id="KW-0560">Oxidoreductase</keyword>
<dbReference type="InterPro" id="IPR001236">
    <property type="entry name" value="Lactate/malate_DH_N"/>
</dbReference>
<dbReference type="Pfam" id="PF00056">
    <property type="entry name" value="Ldh_1_N"/>
    <property type="match status" value="1"/>
</dbReference>
<dbReference type="HAMAP" id="MF_00487">
    <property type="entry name" value="Malate_dehydrog_3"/>
    <property type="match status" value="1"/>
</dbReference>
<keyword evidence="2" id="KW-0520">NAD</keyword>
<dbReference type="GO" id="GO:0030060">
    <property type="term" value="F:L-malate dehydrogenase (NAD+) activity"/>
    <property type="evidence" value="ECO:0007669"/>
    <property type="project" value="UniProtKB-EC"/>
</dbReference>
<gene>
    <name evidence="5" type="ORF">MNBD_NITROSPIRAE01-1677</name>
</gene>
<evidence type="ECO:0000259" key="4">
    <source>
        <dbReference type="Pfam" id="PF02866"/>
    </source>
</evidence>
<dbReference type="GO" id="GO:0006089">
    <property type="term" value="P:lactate metabolic process"/>
    <property type="evidence" value="ECO:0007669"/>
    <property type="project" value="TreeGrafter"/>
</dbReference>
<organism evidence="5">
    <name type="scientific">hydrothermal vent metagenome</name>
    <dbReference type="NCBI Taxonomy" id="652676"/>
    <lineage>
        <taxon>unclassified sequences</taxon>
        <taxon>metagenomes</taxon>
        <taxon>ecological metagenomes</taxon>
    </lineage>
</organism>
<evidence type="ECO:0000313" key="5">
    <source>
        <dbReference type="EMBL" id="VAX26408.1"/>
    </source>
</evidence>
<dbReference type="AlphaFoldDB" id="A0A3B1CQX6"/>
<evidence type="ECO:0000259" key="3">
    <source>
        <dbReference type="Pfam" id="PF00056"/>
    </source>
</evidence>
<dbReference type="EMBL" id="UOGF01000011">
    <property type="protein sequence ID" value="VAX26408.1"/>
    <property type="molecule type" value="Genomic_DNA"/>
</dbReference>
<dbReference type="PIRSF" id="PIRSF000102">
    <property type="entry name" value="Lac_mal_DH"/>
    <property type="match status" value="1"/>
</dbReference>
<dbReference type="InterPro" id="IPR036291">
    <property type="entry name" value="NAD(P)-bd_dom_sf"/>
</dbReference>
<dbReference type="FunFam" id="3.90.110.10:FF:000004">
    <property type="entry name" value="Malate dehydrogenase"/>
    <property type="match status" value="1"/>
</dbReference>
<accession>A0A3B1CQX6</accession>
<evidence type="ECO:0000256" key="1">
    <source>
        <dbReference type="ARBA" id="ARBA00023002"/>
    </source>
</evidence>
<dbReference type="PANTHER" id="PTHR43128">
    <property type="entry name" value="L-2-HYDROXYCARBOXYLATE DEHYDROGENASE (NAD(P)(+))"/>
    <property type="match status" value="1"/>
</dbReference>
<dbReference type="GO" id="GO:0004459">
    <property type="term" value="F:L-lactate dehydrogenase (NAD+) activity"/>
    <property type="evidence" value="ECO:0007669"/>
    <property type="project" value="TreeGrafter"/>
</dbReference>
<dbReference type="PANTHER" id="PTHR43128:SF16">
    <property type="entry name" value="L-LACTATE DEHYDROGENASE"/>
    <property type="match status" value="1"/>
</dbReference>
<protein>
    <submittedName>
        <fullName evidence="5">Malate dehydrogenase</fullName>
        <ecNumber evidence="5">1.1.1.37</ecNumber>
    </submittedName>
</protein>
<dbReference type="Gene3D" id="3.40.50.720">
    <property type="entry name" value="NAD(P)-binding Rossmann-like Domain"/>
    <property type="match status" value="1"/>
</dbReference>
<dbReference type="SUPFAM" id="SSF56327">
    <property type="entry name" value="LDH C-terminal domain-like"/>
    <property type="match status" value="1"/>
</dbReference>
<dbReference type="InterPro" id="IPR001557">
    <property type="entry name" value="L-lactate/malate_DH"/>
</dbReference>
<dbReference type="SUPFAM" id="SSF51735">
    <property type="entry name" value="NAD(P)-binding Rossmann-fold domains"/>
    <property type="match status" value="1"/>
</dbReference>
<feature type="domain" description="Lactate/malate dehydrogenase N-terminal" evidence="3">
    <location>
        <begin position="6"/>
        <end position="144"/>
    </location>
</feature>
<feature type="domain" description="Lactate/malate dehydrogenase C-terminal" evidence="4">
    <location>
        <begin position="149"/>
        <end position="302"/>
    </location>
</feature>
<dbReference type="CDD" id="cd01339">
    <property type="entry name" value="LDH-like_MDH"/>
    <property type="match status" value="1"/>
</dbReference>
<name>A0A3B1CQX6_9ZZZZ</name>
<dbReference type="NCBIfam" id="TIGR01763">
    <property type="entry name" value="MalateDH_bact"/>
    <property type="match status" value="1"/>
</dbReference>
<reference evidence="5" key="1">
    <citation type="submission" date="2018-06" db="EMBL/GenBank/DDBJ databases">
        <authorList>
            <person name="Zhirakovskaya E."/>
        </authorList>
    </citation>
    <scope>NUCLEOTIDE SEQUENCE</scope>
</reference>
<dbReference type="InterPro" id="IPR011275">
    <property type="entry name" value="Malate_DH_type3"/>
</dbReference>
<evidence type="ECO:0000256" key="2">
    <source>
        <dbReference type="ARBA" id="ARBA00023027"/>
    </source>
</evidence>
<dbReference type="Pfam" id="PF02866">
    <property type="entry name" value="Ldh_1_C"/>
    <property type="match status" value="1"/>
</dbReference>
<proteinExistence type="inferred from homology"/>
<dbReference type="NCBIfam" id="NF004863">
    <property type="entry name" value="PRK06223.1"/>
    <property type="match status" value="1"/>
</dbReference>
<dbReference type="InterPro" id="IPR015955">
    <property type="entry name" value="Lactate_DH/Glyco_Ohase_4_C"/>
</dbReference>
<dbReference type="EC" id="1.1.1.37" evidence="5"/>
<sequence>MLTRKKVTVIGAGHVGATAAQGLAEKEMADVVLIDIHEDMPAGKALDLAEAAPIYGYDSRLVGGADYEASADSDIVVITSGLPRKPGMSRDDLLRVNAKIVNEVTAKAVAKSPDAILIVVSNPLDAMTYVAYRTSGFPKKRVMGMAGVLDAARFKAFLAMELNVSIENIQTIVLGGHGDSMVPLPRYTTISGIPIMELISKDRLDAIVQRTRDGGAEIVKLLKTGSAYYAPSAAIVEMVESILKDKNKILPCSALCTGEYKLDEVFIGVPVRLGNTGIEQIYEINLSTEEATALTASAKTVQDLCKIAGEVL</sequence>